<dbReference type="InterPro" id="IPR029058">
    <property type="entry name" value="AB_hydrolase_fold"/>
</dbReference>
<comment type="caution">
    <text evidence="4">The sequence shown here is derived from an EMBL/GenBank/DDBJ whole genome shotgun (WGS) entry which is preliminary data.</text>
</comment>
<evidence type="ECO:0000259" key="3">
    <source>
        <dbReference type="Pfam" id="PF05448"/>
    </source>
</evidence>
<feature type="active site" description="Nucleophile" evidence="1">
    <location>
        <position position="188"/>
    </location>
</feature>
<dbReference type="Pfam" id="PF05448">
    <property type="entry name" value="AXE1"/>
    <property type="match status" value="1"/>
</dbReference>
<evidence type="ECO:0000256" key="2">
    <source>
        <dbReference type="PIRSR" id="PIRSR639069-2"/>
    </source>
</evidence>
<sequence length="323" mass="34602">MPKMDLPREELETYLPGRTEPEDFEEFWARTIAESRAAGTGATFTRVDAGLGVFDVYDVSFPGFGGQPVAAWLVTPRAPAAPLPCVVQYLGYGGGRGFPFERTLWASAGYAHLVMDNRGQGASLGSAGATADHGSSAGAHAVGYSTRGILDPEHFYFRRLYTDGVRAVDAAREHPAVDPARVVVAGGSLGGGTALAVSALADGLVGALIDVPALCHPRRAMEVVEGNTYKEIWTFLRTHRDRAADVFRTLSYVDGMNFAARADVPARFSVALMDDICPPSSVFAAYNHYAGPKDIDVWPFNRHEAGGAYQMANQLQFLGDLLG</sequence>
<evidence type="ECO:0000313" key="4">
    <source>
        <dbReference type="EMBL" id="MPV36457.1"/>
    </source>
</evidence>
<dbReference type="Gene3D" id="3.40.50.1820">
    <property type="entry name" value="alpha/beta hydrolase"/>
    <property type="match status" value="1"/>
</dbReference>
<name>A0A6N7EIA0_9MICO</name>
<organism evidence="4 5">
    <name type="scientific">Georgenia subflava</name>
    <dbReference type="NCBI Taxonomy" id="1622177"/>
    <lineage>
        <taxon>Bacteria</taxon>
        <taxon>Bacillati</taxon>
        <taxon>Actinomycetota</taxon>
        <taxon>Actinomycetes</taxon>
        <taxon>Micrococcales</taxon>
        <taxon>Bogoriellaceae</taxon>
        <taxon>Georgenia</taxon>
    </lineage>
</organism>
<protein>
    <submittedName>
        <fullName evidence="4">Prolyl oligopeptidase family serine peptidase</fullName>
    </submittedName>
</protein>
<dbReference type="InterPro" id="IPR039069">
    <property type="entry name" value="CE7"/>
</dbReference>
<keyword evidence="5" id="KW-1185">Reference proteome</keyword>
<dbReference type="InterPro" id="IPR008391">
    <property type="entry name" value="AXE1_dom"/>
</dbReference>
<proteinExistence type="predicted"/>
<feature type="domain" description="Acetyl xylan esterase" evidence="3">
    <location>
        <begin position="1"/>
        <end position="319"/>
    </location>
</feature>
<feature type="binding site" evidence="2">
    <location>
        <position position="92"/>
    </location>
    <ligand>
        <name>substrate</name>
    </ligand>
</feature>
<dbReference type="GO" id="GO:0052689">
    <property type="term" value="F:carboxylic ester hydrolase activity"/>
    <property type="evidence" value="ECO:0007669"/>
    <property type="project" value="TreeGrafter"/>
</dbReference>
<accession>A0A6N7EIA0</accession>
<evidence type="ECO:0000256" key="1">
    <source>
        <dbReference type="PIRSR" id="PIRSR639069-1"/>
    </source>
</evidence>
<dbReference type="EMBL" id="WHPC01000012">
    <property type="protein sequence ID" value="MPV36457.1"/>
    <property type="molecule type" value="Genomic_DNA"/>
</dbReference>
<dbReference type="GO" id="GO:0005976">
    <property type="term" value="P:polysaccharide metabolic process"/>
    <property type="evidence" value="ECO:0007669"/>
    <property type="project" value="TreeGrafter"/>
</dbReference>
<dbReference type="PANTHER" id="PTHR40111">
    <property type="entry name" value="CEPHALOSPORIN-C DEACETYLASE"/>
    <property type="match status" value="1"/>
</dbReference>
<dbReference type="AlphaFoldDB" id="A0A6N7EIA0"/>
<dbReference type="SUPFAM" id="SSF53474">
    <property type="entry name" value="alpha/beta-Hydrolases"/>
    <property type="match status" value="1"/>
</dbReference>
<feature type="active site" description="Charge relay system" evidence="1">
    <location>
        <position position="303"/>
    </location>
</feature>
<evidence type="ECO:0000313" key="5">
    <source>
        <dbReference type="Proteomes" id="UP000437709"/>
    </source>
</evidence>
<dbReference type="PANTHER" id="PTHR40111:SF1">
    <property type="entry name" value="CEPHALOSPORIN-C DEACETYLASE"/>
    <property type="match status" value="1"/>
</dbReference>
<reference evidence="4 5" key="1">
    <citation type="submission" date="2019-10" db="EMBL/GenBank/DDBJ databases">
        <title>Georgenia wutianyii sp. nov. and Georgenia yuyongxinii sp. nov. isolated from plateau pika (Ochotona curzoniae) in the Qinghai-Tibet plateau of China.</title>
        <authorList>
            <person name="Tian Z."/>
        </authorList>
    </citation>
    <scope>NUCLEOTIDE SEQUENCE [LARGE SCALE GENOMIC DNA]</scope>
    <source>
        <strain evidence="4 5">JCM 19765</strain>
    </source>
</reference>
<dbReference type="Proteomes" id="UP000437709">
    <property type="component" value="Unassembled WGS sequence"/>
</dbReference>
<feature type="active site" description="Charge relay system" evidence="1">
    <location>
        <position position="274"/>
    </location>
</feature>
<gene>
    <name evidence="4" type="ORF">GB881_05215</name>
</gene>